<sequence>GVGPHLRRARGSLRGFPIRHGVHVRVAAVPPRRRAAHHPDLYPRHPARRPARVARGPWAALEQPCLLRVERLLRLLYPRDAPYRADLLRLPRPTATRPVRARPTAECLYPGNGDVRGAGLGDQLRRVHGGDIPRRHPVGGSRAGRGGAGSRDDAGADDAPHSPPPGRKGHHPADRQRVHRDDQRLRARWPRRHPGALLPRLEDRAPIFPEPGDAGGGGHHLLDTHQHLLLLPGAAGAQALEGLREGWRPAWAL</sequence>
<feature type="compositionally biased region" description="Basic and acidic residues" evidence="1">
    <location>
        <begin position="123"/>
        <end position="134"/>
    </location>
</feature>
<gene>
    <name evidence="2" type="ORF">AVDCRST_MAG58-2822</name>
</gene>
<accession>A0A6J4R2F5</accession>
<feature type="compositionally biased region" description="Basic and acidic residues" evidence="1">
    <location>
        <begin position="171"/>
        <end position="185"/>
    </location>
</feature>
<feature type="compositionally biased region" description="Basic and acidic residues" evidence="1">
    <location>
        <begin position="150"/>
        <end position="160"/>
    </location>
</feature>
<evidence type="ECO:0000313" key="2">
    <source>
        <dbReference type="EMBL" id="CAA9462183.1"/>
    </source>
</evidence>
<evidence type="ECO:0000256" key="1">
    <source>
        <dbReference type="SAM" id="MobiDB-lite"/>
    </source>
</evidence>
<feature type="non-terminal residue" evidence="2">
    <location>
        <position position="1"/>
    </location>
</feature>
<name>A0A6J4R2F5_9ACTN</name>
<reference evidence="2" key="1">
    <citation type="submission" date="2020-02" db="EMBL/GenBank/DDBJ databases">
        <authorList>
            <person name="Meier V. D."/>
        </authorList>
    </citation>
    <scope>NUCLEOTIDE SEQUENCE</scope>
    <source>
        <strain evidence="2">AVDCRST_MAG58</strain>
    </source>
</reference>
<dbReference type="EMBL" id="CADCVF010000057">
    <property type="protein sequence ID" value="CAA9462183.1"/>
    <property type="molecule type" value="Genomic_DNA"/>
</dbReference>
<dbReference type="AlphaFoldDB" id="A0A6J4R2F5"/>
<feature type="region of interest" description="Disordered" evidence="1">
    <location>
        <begin position="110"/>
        <end position="197"/>
    </location>
</feature>
<feature type="non-terminal residue" evidence="2">
    <location>
        <position position="253"/>
    </location>
</feature>
<organism evidence="2">
    <name type="scientific">uncultured Rubrobacteraceae bacterium</name>
    <dbReference type="NCBI Taxonomy" id="349277"/>
    <lineage>
        <taxon>Bacteria</taxon>
        <taxon>Bacillati</taxon>
        <taxon>Actinomycetota</taxon>
        <taxon>Rubrobacteria</taxon>
        <taxon>Rubrobacterales</taxon>
        <taxon>Rubrobacteraceae</taxon>
        <taxon>environmental samples</taxon>
    </lineage>
</organism>
<proteinExistence type="predicted"/>
<protein>
    <submittedName>
        <fullName evidence="2">ABC transporter, permease protein (Cluster 3, basic aa/glutamine/opines)</fullName>
    </submittedName>
</protein>